<dbReference type="AlphaFoldDB" id="A0AAD7VHR5"/>
<comment type="caution">
    <text evidence="1">The sequence shown here is derived from an EMBL/GenBank/DDBJ whole genome shotgun (WGS) entry which is preliminary data.</text>
</comment>
<gene>
    <name evidence="1" type="ORF">O6P43_005995</name>
</gene>
<dbReference type="Proteomes" id="UP001163823">
    <property type="component" value="Chromosome 3"/>
</dbReference>
<dbReference type="PANTHER" id="PTHR23227:SF67">
    <property type="entry name" value="CRANIOFACIAL DEVELOPMENT PROTEIN 2-LIKE"/>
    <property type="match status" value="1"/>
</dbReference>
<dbReference type="PANTHER" id="PTHR23227">
    <property type="entry name" value="BUCENTAUR RELATED"/>
    <property type="match status" value="1"/>
</dbReference>
<proteinExistence type="predicted"/>
<evidence type="ECO:0000313" key="1">
    <source>
        <dbReference type="EMBL" id="KAJ7976178.1"/>
    </source>
</evidence>
<dbReference type="InterPro" id="IPR027124">
    <property type="entry name" value="Swc5/CFDP1/2"/>
</dbReference>
<protein>
    <submittedName>
        <fullName evidence="1">Craniofacial development protein 2</fullName>
    </submittedName>
</protein>
<organism evidence="1 2">
    <name type="scientific">Quillaja saponaria</name>
    <name type="common">Soap bark tree</name>
    <dbReference type="NCBI Taxonomy" id="32244"/>
    <lineage>
        <taxon>Eukaryota</taxon>
        <taxon>Viridiplantae</taxon>
        <taxon>Streptophyta</taxon>
        <taxon>Embryophyta</taxon>
        <taxon>Tracheophyta</taxon>
        <taxon>Spermatophyta</taxon>
        <taxon>Magnoliopsida</taxon>
        <taxon>eudicotyledons</taxon>
        <taxon>Gunneridae</taxon>
        <taxon>Pentapetalae</taxon>
        <taxon>rosids</taxon>
        <taxon>fabids</taxon>
        <taxon>Fabales</taxon>
        <taxon>Quillajaceae</taxon>
        <taxon>Quillaja</taxon>
    </lineage>
</organism>
<dbReference type="KEGG" id="qsa:O6P43_005995"/>
<dbReference type="EMBL" id="JARAOO010000003">
    <property type="protein sequence ID" value="KAJ7976178.1"/>
    <property type="molecule type" value="Genomic_DNA"/>
</dbReference>
<keyword evidence="2" id="KW-1185">Reference proteome</keyword>
<accession>A0AAD7VHR5</accession>
<sequence length="281" mass="31989">MMMNPTEYSLGRNPLSDALHRIPGVVRNEQGLGRHILSGAPHRRPGVVQNEQGFSHRGRMRVKKLVQGKIRIATWNIGTLTDEETFNIISAYAPQIGLEESTKKAFWEDLEEIVQGVPLGEKLFIGADLNGHVGSTNEGFERVRGGYGYGVKNEGGESILDFAVAYDLILANTQARKDAKKAVREARGKACEGLYQKLETKDGEKDIYRIAKQRERRTKDLIRIKCIKDEADRVLVKEDEINERWRTYFDTLFNEESKGDFGDLDVTFDDMNRRFVLRIRA</sequence>
<dbReference type="InterPro" id="IPR036691">
    <property type="entry name" value="Endo/exonu/phosph_ase_sf"/>
</dbReference>
<name>A0AAD7VHR5_QUISA</name>
<evidence type="ECO:0000313" key="2">
    <source>
        <dbReference type="Proteomes" id="UP001163823"/>
    </source>
</evidence>
<reference evidence="1" key="1">
    <citation type="journal article" date="2023" name="Science">
        <title>Elucidation of the pathway for biosynthesis of saponin adjuvants from the soapbark tree.</title>
        <authorList>
            <person name="Reed J."/>
            <person name="Orme A."/>
            <person name="El-Demerdash A."/>
            <person name="Owen C."/>
            <person name="Martin L.B.B."/>
            <person name="Misra R.C."/>
            <person name="Kikuchi S."/>
            <person name="Rejzek M."/>
            <person name="Martin A.C."/>
            <person name="Harkess A."/>
            <person name="Leebens-Mack J."/>
            <person name="Louveau T."/>
            <person name="Stephenson M.J."/>
            <person name="Osbourn A."/>
        </authorList>
    </citation>
    <scope>NUCLEOTIDE SEQUENCE</scope>
    <source>
        <strain evidence="1">S10</strain>
    </source>
</reference>
<dbReference type="Gene3D" id="3.60.10.10">
    <property type="entry name" value="Endonuclease/exonuclease/phosphatase"/>
    <property type="match status" value="1"/>
</dbReference>